<evidence type="ECO:0000256" key="2">
    <source>
        <dbReference type="ARBA" id="ARBA00001935"/>
    </source>
</evidence>
<keyword evidence="9" id="KW-0439">Lignin degradation</keyword>
<comment type="catalytic activity">
    <reaction evidence="1">
        <text>4 hydroquinone + O2 = 4 benzosemiquinone + 2 H2O</text>
        <dbReference type="Rhea" id="RHEA:11276"/>
        <dbReference type="ChEBI" id="CHEBI:15377"/>
        <dbReference type="ChEBI" id="CHEBI:15379"/>
        <dbReference type="ChEBI" id="CHEBI:17594"/>
        <dbReference type="ChEBI" id="CHEBI:17977"/>
        <dbReference type="EC" id="1.10.3.2"/>
    </reaction>
</comment>
<evidence type="ECO:0000256" key="10">
    <source>
        <dbReference type="SAM" id="MobiDB-lite"/>
    </source>
</evidence>
<dbReference type="FunFam" id="2.60.40.420:FF:000045">
    <property type="entry name" value="Laccase 2"/>
    <property type="match status" value="1"/>
</dbReference>
<feature type="signal peptide" evidence="11">
    <location>
        <begin position="1"/>
        <end position="21"/>
    </location>
</feature>
<dbReference type="Pfam" id="PF07731">
    <property type="entry name" value="Cu-oxidase_2"/>
    <property type="match status" value="1"/>
</dbReference>
<gene>
    <name evidence="15" type="ORF">WHR41_05504</name>
</gene>
<dbReference type="GO" id="GO:0052716">
    <property type="term" value="F:hydroquinone:oxygen oxidoreductase activity"/>
    <property type="evidence" value="ECO:0007669"/>
    <property type="project" value="UniProtKB-EC"/>
</dbReference>
<evidence type="ECO:0000256" key="3">
    <source>
        <dbReference type="ARBA" id="ARBA00010609"/>
    </source>
</evidence>
<protein>
    <recommendedName>
        <fullName evidence="4">laccase</fullName>
        <ecNumber evidence="4">1.10.3.2</ecNumber>
    </recommendedName>
</protein>
<dbReference type="Pfam" id="PF00394">
    <property type="entry name" value="Cu-oxidase"/>
    <property type="match status" value="1"/>
</dbReference>
<evidence type="ECO:0000256" key="8">
    <source>
        <dbReference type="ARBA" id="ARBA00023180"/>
    </source>
</evidence>
<evidence type="ECO:0000256" key="9">
    <source>
        <dbReference type="ARBA" id="ARBA00023185"/>
    </source>
</evidence>
<evidence type="ECO:0000256" key="7">
    <source>
        <dbReference type="ARBA" id="ARBA00023008"/>
    </source>
</evidence>
<dbReference type="GO" id="GO:0005507">
    <property type="term" value="F:copper ion binding"/>
    <property type="evidence" value="ECO:0007669"/>
    <property type="project" value="InterPro"/>
</dbReference>
<comment type="similarity">
    <text evidence="3">Belongs to the multicopper oxidase family.</text>
</comment>
<keyword evidence="7" id="KW-0186">Copper</keyword>
<evidence type="ECO:0000256" key="1">
    <source>
        <dbReference type="ARBA" id="ARBA00000349"/>
    </source>
</evidence>
<keyword evidence="16" id="KW-1185">Reference proteome</keyword>
<dbReference type="InterPro" id="IPR011707">
    <property type="entry name" value="Cu-oxidase-like_N"/>
</dbReference>
<dbReference type="SUPFAM" id="SSF49503">
    <property type="entry name" value="Cupredoxins"/>
    <property type="match status" value="3"/>
</dbReference>
<comment type="cofactor">
    <cofactor evidence="2">
        <name>Cu cation</name>
        <dbReference type="ChEBI" id="CHEBI:23378"/>
    </cofactor>
</comment>
<accession>A0AB34KRN3</accession>
<reference evidence="15 16" key="1">
    <citation type="journal article" date="2020" name="Microbiol. Resour. Announc.">
        <title>Draft Genome Sequence of a Cladosporium Species Isolated from the Mesophotic Ascidian Didemnum maculosum.</title>
        <authorList>
            <person name="Gioti A."/>
            <person name="Siaperas R."/>
            <person name="Nikolaivits E."/>
            <person name="Le Goff G."/>
            <person name="Ouazzani J."/>
            <person name="Kotoulas G."/>
            <person name="Topakas E."/>
        </authorList>
    </citation>
    <scope>NUCLEOTIDE SEQUENCE [LARGE SCALE GENOMIC DNA]</scope>
    <source>
        <strain evidence="15 16">TM138-S3</strain>
    </source>
</reference>
<dbReference type="InterPro" id="IPR045087">
    <property type="entry name" value="Cu-oxidase_fam"/>
</dbReference>
<keyword evidence="11" id="KW-0732">Signal</keyword>
<dbReference type="InterPro" id="IPR001117">
    <property type="entry name" value="Cu-oxidase_2nd"/>
</dbReference>
<feature type="domain" description="Plastocyanin-like" evidence="12">
    <location>
        <begin position="217"/>
        <end position="336"/>
    </location>
</feature>
<evidence type="ECO:0000259" key="13">
    <source>
        <dbReference type="Pfam" id="PF07731"/>
    </source>
</evidence>
<feature type="domain" description="Plastocyanin-like" evidence="13">
    <location>
        <begin position="416"/>
        <end position="542"/>
    </location>
</feature>
<feature type="domain" description="Plastocyanin-like" evidence="14">
    <location>
        <begin position="73"/>
        <end position="187"/>
    </location>
</feature>
<dbReference type="FunFam" id="2.60.40.420:FF:000021">
    <property type="entry name" value="Extracellular dihydrogeodin oxidase/laccase"/>
    <property type="match status" value="1"/>
</dbReference>
<dbReference type="InterPro" id="IPR011706">
    <property type="entry name" value="Cu-oxidase_C"/>
</dbReference>
<dbReference type="Proteomes" id="UP000803884">
    <property type="component" value="Unassembled WGS sequence"/>
</dbReference>
<dbReference type="RefSeq" id="XP_069229371.1">
    <property type="nucleotide sequence ID" value="XM_069374109.1"/>
</dbReference>
<dbReference type="PANTHER" id="PTHR11709">
    <property type="entry name" value="MULTI-COPPER OXIDASE"/>
    <property type="match status" value="1"/>
</dbReference>
<dbReference type="Pfam" id="PF07732">
    <property type="entry name" value="Cu-oxidase_3"/>
    <property type="match status" value="1"/>
</dbReference>
<evidence type="ECO:0000259" key="14">
    <source>
        <dbReference type="Pfam" id="PF07732"/>
    </source>
</evidence>
<proteinExistence type="inferred from homology"/>
<feature type="region of interest" description="Disordered" evidence="10">
    <location>
        <begin position="346"/>
        <end position="366"/>
    </location>
</feature>
<evidence type="ECO:0000256" key="5">
    <source>
        <dbReference type="ARBA" id="ARBA00022723"/>
    </source>
</evidence>
<dbReference type="EMBL" id="JAAQHG020000015">
    <property type="protein sequence ID" value="KAL1586266.1"/>
    <property type="molecule type" value="Genomic_DNA"/>
</dbReference>
<evidence type="ECO:0000313" key="15">
    <source>
        <dbReference type="EMBL" id="KAL1586266.1"/>
    </source>
</evidence>
<dbReference type="CDD" id="cd13854">
    <property type="entry name" value="CuRO_1_MaLCC_like"/>
    <property type="match status" value="1"/>
</dbReference>
<dbReference type="GeneID" id="96006947"/>
<evidence type="ECO:0000313" key="16">
    <source>
        <dbReference type="Proteomes" id="UP000803884"/>
    </source>
</evidence>
<dbReference type="Gene3D" id="2.60.40.420">
    <property type="entry name" value="Cupredoxins - blue copper proteins"/>
    <property type="match status" value="3"/>
</dbReference>
<dbReference type="PANTHER" id="PTHR11709:SF87">
    <property type="entry name" value="LACCASE"/>
    <property type="match status" value="1"/>
</dbReference>
<feature type="chain" id="PRO_5044243154" description="laccase" evidence="11">
    <location>
        <begin position="22"/>
        <end position="578"/>
    </location>
</feature>
<dbReference type="EC" id="1.10.3.2" evidence="4"/>
<evidence type="ECO:0000256" key="6">
    <source>
        <dbReference type="ARBA" id="ARBA00023002"/>
    </source>
</evidence>
<evidence type="ECO:0000259" key="12">
    <source>
        <dbReference type="Pfam" id="PF00394"/>
    </source>
</evidence>
<comment type="caution">
    <text evidence="15">The sequence shown here is derived from an EMBL/GenBank/DDBJ whole genome shotgun (WGS) entry which is preliminary data.</text>
</comment>
<sequence length="578" mass="64028">MFSPLDLFCLITLASLAFVSAVPSRSRGVFERDDCSHGPTTRGCWEDDFSISTDFDTRFPHTGNTVSYTLDLTNGTCNRGGSGEKVCFFVNGESPGPIIRATWGDILSVTVNNKLQHNATSIHWHGIRQYNTPGEDGVNGISSCAIAPGDSKTYTFPVTQYGTGWYHSHTSAQYGDGVLGNLVFDGPASANYDIDLGPYMVHEIYQDLTAFQVAAIAQQNLQEGTRSGFPTRSYILVNGTGMSPTSGRGNYNQVTITKGKKYRLRLLNAAIDSYIHVSLDQHAMEVIAADFVPIKPFTTEWLLLAVGQRYDVVIDANQSPGNYWFRVVQGGGINAKADGGRAIWTYEGSNSRTPSTSPRREFSEGLEPDMSPYWKQPVPSASFQNTLDTKITNAVVTPDGKSMVVWVLNKPIWIDYAQPTMGYIMDGNTSYPETYNVIDARSGGNWNYWLIWTDPDKVSFDHPIHLHGHDFFVIGQGTGAYDEATAKLNWETPVRRDTANLPARGWLALAFMSNNPGAWLMHCHIAWHIGQGFGMQYVESPDQIVFPDRTEFAKTCDNYKAYANDKSKNVYPKHDSGL</sequence>
<dbReference type="CDD" id="cd13901">
    <property type="entry name" value="CuRO_3_MaLCC_like"/>
    <property type="match status" value="1"/>
</dbReference>
<organism evidence="15 16">
    <name type="scientific">Cladosporium halotolerans</name>
    <dbReference type="NCBI Taxonomy" id="1052096"/>
    <lineage>
        <taxon>Eukaryota</taxon>
        <taxon>Fungi</taxon>
        <taxon>Dikarya</taxon>
        <taxon>Ascomycota</taxon>
        <taxon>Pezizomycotina</taxon>
        <taxon>Dothideomycetes</taxon>
        <taxon>Dothideomycetidae</taxon>
        <taxon>Cladosporiales</taxon>
        <taxon>Cladosporiaceae</taxon>
        <taxon>Cladosporium</taxon>
    </lineage>
</organism>
<keyword evidence="8" id="KW-0325">Glycoprotein</keyword>
<dbReference type="AlphaFoldDB" id="A0AB34KRN3"/>
<dbReference type="InterPro" id="IPR008972">
    <property type="entry name" value="Cupredoxin"/>
</dbReference>
<evidence type="ECO:0000256" key="11">
    <source>
        <dbReference type="SAM" id="SignalP"/>
    </source>
</evidence>
<keyword evidence="6" id="KW-0560">Oxidoreductase</keyword>
<name>A0AB34KRN3_9PEZI</name>
<keyword evidence="5" id="KW-0479">Metal-binding</keyword>
<evidence type="ECO:0000256" key="4">
    <source>
        <dbReference type="ARBA" id="ARBA00012297"/>
    </source>
</evidence>
<dbReference type="GO" id="GO:0046274">
    <property type="term" value="P:lignin catabolic process"/>
    <property type="evidence" value="ECO:0007669"/>
    <property type="project" value="UniProtKB-KW"/>
</dbReference>